<dbReference type="GO" id="GO:0004400">
    <property type="term" value="F:histidinol-phosphate transaminase activity"/>
    <property type="evidence" value="ECO:0007669"/>
    <property type="project" value="UniProtKB-UniRule"/>
</dbReference>
<comment type="pathway">
    <text evidence="2 11">Amino-acid biosynthesis; L-histidine biosynthesis; L-histidine from 5-phospho-alpha-D-ribose 1-diphosphate: step 7/9.</text>
</comment>
<keyword evidence="14" id="KW-1185">Reference proteome</keyword>
<comment type="catalytic activity">
    <reaction evidence="10 11">
        <text>L-histidinol phosphate + 2-oxoglutarate = 3-(imidazol-4-yl)-2-oxopropyl phosphate + L-glutamate</text>
        <dbReference type="Rhea" id="RHEA:23744"/>
        <dbReference type="ChEBI" id="CHEBI:16810"/>
        <dbReference type="ChEBI" id="CHEBI:29985"/>
        <dbReference type="ChEBI" id="CHEBI:57766"/>
        <dbReference type="ChEBI" id="CHEBI:57980"/>
        <dbReference type="EC" id="2.6.1.9"/>
    </reaction>
</comment>
<dbReference type="GO" id="GO:0030170">
    <property type="term" value="F:pyridoxal phosphate binding"/>
    <property type="evidence" value="ECO:0007669"/>
    <property type="project" value="InterPro"/>
</dbReference>
<comment type="cofactor">
    <cofactor evidence="1 11">
        <name>pyridoxal 5'-phosphate</name>
        <dbReference type="ChEBI" id="CHEBI:597326"/>
    </cofactor>
</comment>
<dbReference type="InterPro" id="IPR004839">
    <property type="entry name" value="Aminotransferase_I/II_large"/>
</dbReference>
<dbReference type="Pfam" id="PF00155">
    <property type="entry name" value="Aminotran_1_2"/>
    <property type="match status" value="1"/>
</dbReference>
<keyword evidence="9 11" id="KW-0368">Histidine biosynthesis</keyword>
<keyword evidence="8 11" id="KW-0663">Pyridoxal phosphate</keyword>
<accession>A0A2K4MKF0</accession>
<evidence type="ECO:0000256" key="8">
    <source>
        <dbReference type="ARBA" id="ARBA00022898"/>
    </source>
</evidence>
<dbReference type="NCBIfam" id="TIGR01141">
    <property type="entry name" value="hisC"/>
    <property type="match status" value="1"/>
</dbReference>
<feature type="modified residue" description="N6-(pyridoxal phosphate)lysine" evidence="11">
    <location>
        <position position="219"/>
    </location>
</feature>
<dbReference type="InterPro" id="IPR015422">
    <property type="entry name" value="PyrdxlP-dep_Trfase_small"/>
</dbReference>
<evidence type="ECO:0000313" key="14">
    <source>
        <dbReference type="Proteomes" id="UP000236416"/>
    </source>
</evidence>
<keyword evidence="7 11" id="KW-0808">Transferase</keyword>
<dbReference type="Proteomes" id="UP000236416">
    <property type="component" value="Unassembled WGS sequence"/>
</dbReference>
<dbReference type="PANTHER" id="PTHR42885:SF2">
    <property type="entry name" value="HISTIDINOL-PHOSPHATE AMINOTRANSFERASE"/>
    <property type="match status" value="1"/>
</dbReference>
<dbReference type="HAMAP" id="MF_01023">
    <property type="entry name" value="HisC_aminotrans_2"/>
    <property type="match status" value="1"/>
</dbReference>
<name>A0A2K4MKF0_9NEIS</name>
<dbReference type="GO" id="GO:0000105">
    <property type="term" value="P:L-histidine biosynthetic process"/>
    <property type="evidence" value="ECO:0007669"/>
    <property type="project" value="UniProtKB-UniRule"/>
</dbReference>
<evidence type="ECO:0000313" key="13">
    <source>
        <dbReference type="EMBL" id="POA97558.1"/>
    </source>
</evidence>
<evidence type="ECO:0000259" key="12">
    <source>
        <dbReference type="Pfam" id="PF00155"/>
    </source>
</evidence>
<reference evidence="13 14" key="1">
    <citation type="submission" date="2018-01" db="EMBL/GenBank/DDBJ databases">
        <title>Genomic Sequence of Chromobacterium MWU13-2610 from wild cranberry bogs within the Cape Cod National Seashore.</title>
        <authorList>
            <person name="O'Hara-Hanley K."/>
            <person name="Soby S."/>
            <person name="Harrison A."/>
        </authorList>
    </citation>
    <scope>NUCLEOTIDE SEQUENCE [LARGE SCALE GENOMIC DNA]</scope>
    <source>
        <strain evidence="13 14">MWU13-2610</strain>
    </source>
</reference>
<dbReference type="CDD" id="cd00609">
    <property type="entry name" value="AAT_like"/>
    <property type="match status" value="1"/>
</dbReference>
<evidence type="ECO:0000256" key="2">
    <source>
        <dbReference type="ARBA" id="ARBA00005011"/>
    </source>
</evidence>
<dbReference type="EMBL" id="PPTF01000073">
    <property type="protein sequence ID" value="POA97558.1"/>
    <property type="molecule type" value="Genomic_DNA"/>
</dbReference>
<keyword evidence="6 11" id="KW-0028">Amino-acid biosynthesis</keyword>
<evidence type="ECO:0000256" key="5">
    <source>
        <dbReference type="ARBA" id="ARBA00022576"/>
    </source>
</evidence>
<evidence type="ECO:0000256" key="11">
    <source>
        <dbReference type="HAMAP-Rule" id="MF_01023"/>
    </source>
</evidence>
<feature type="domain" description="Aminotransferase class I/classII large" evidence="12">
    <location>
        <begin position="49"/>
        <end position="353"/>
    </location>
</feature>
<protein>
    <recommendedName>
        <fullName evidence="11">Histidinol-phosphate aminotransferase</fullName>
        <ecNumber evidence="11">2.6.1.9</ecNumber>
    </recommendedName>
    <alternativeName>
        <fullName evidence="11">Imidazole acetol-phosphate transaminase</fullName>
    </alternativeName>
</protein>
<evidence type="ECO:0000256" key="3">
    <source>
        <dbReference type="ARBA" id="ARBA00007970"/>
    </source>
</evidence>
<keyword evidence="5 11" id="KW-0032">Aminotransferase</keyword>
<evidence type="ECO:0000256" key="10">
    <source>
        <dbReference type="ARBA" id="ARBA00047481"/>
    </source>
</evidence>
<comment type="caution">
    <text evidence="13">The sequence shown here is derived from an EMBL/GenBank/DDBJ whole genome shotgun (WGS) entry which is preliminary data.</text>
</comment>
<evidence type="ECO:0000256" key="6">
    <source>
        <dbReference type="ARBA" id="ARBA00022605"/>
    </source>
</evidence>
<organism evidence="13 14">
    <name type="scientific">Chromobacterium sinusclupearum</name>
    <dbReference type="NCBI Taxonomy" id="2077146"/>
    <lineage>
        <taxon>Bacteria</taxon>
        <taxon>Pseudomonadati</taxon>
        <taxon>Pseudomonadota</taxon>
        <taxon>Betaproteobacteria</taxon>
        <taxon>Neisseriales</taxon>
        <taxon>Chromobacteriaceae</taxon>
        <taxon>Chromobacterium</taxon>
    </lineage>
</organism>
<sequence>MTTKLTAKQLVRDEITAIGAYHVADATGYIKLDAMENPWPLPVELQHELAAELAQVALNRYPDANGGGLKDELRAAFAIPAGADIVLGNGSDELITLITQALARPGAKLLALEPSFVMYKMNALFSGLQYVGVPLNDDFTLNLSAMLEAIEREQPAVVFVSYPNNPTGPRYARDEVLAICRAAPGLVVVDEAYQSFASDSFMDLAGELDNLLVMRTLSKLGLAGIRLGYAAACPAWIAELNKVRPPYNVNVLTLAAARFALRHLEVFNRQAAELRAERAKLSAALAALPALTTFPSEANFVTVRAPDAVALYQHLKASGILIKQLHGSHPLLDNCLRLTVGSPDQNAALLSAIQRFFA</sequence>
<comment type="similarity">
    <text evidence="3 11">Belongs to the class-II pyridoxal-phosphate-dependent aminotransferase family. Histidinol-phosphate aminotransferase subfamily.</text>
</comment>
<comment type="subunit">
    <text evidence="4 11">Homodimer.</text>
</comment>
<evidence type="ECO:0000256" key="1">
    <source>
        <dbReference type="ARBA" id="ARBA00001933"/>
    </source>
</evidence>
<dbReference type="InterPro" id="IPR015421">
    <property type="entry name" value="PyrdxlP-dep_Trfase_major"/>
</dbReference>
<evidence type="ECO:0000256" key="7">
    <source>
        <dbReference type="ARBA" id="ARBA00022679"/>
    </source>
</evidence>
<dbReference type="AlphaFoldDB" id="A0A2K4MKF0"/>
<proteinExistence type="inferred from homology"/>
<dbReference type="RefSeq" id="WP_103321321.1">
    <property type="nucleotide sequence ID" value="NZ_PPTF01000073.1"/>
</dbReference>
<dbReference type="SUPFAM" id="SSF53383">
    <property type="entry name" value="PLP-dependent transferases"/>
    <property type="match status" value="1"/>
</dbReference>
<evidence type="ECO:0000256" key="9">
    <source>
        <dbReference type="ARBA" id="ARBA00023102"/>
    </source>
</evidence>
<gene>
    <name evidence="11" type="primary">hisC</name>
    <name evidence="13" type="ORF">C2134_17180</name>
</gene>
<dbReference type="PANTHER" id="PTHR42885">
    <property type="entry name" value="HISTIDINOL-PHOSPHATE AMINOTRANSFERASE-RELATED"/>
    <property type="match status" value="1"/>
</dbReference>
<dbReference type="Gene3D" id="3.40.640.10">
    <property type="entry name" value="Type I PLP-dependent aspartate aminotransferase-like (Major domain)"/>
    <property type="match status" value="1"/>
</dbReference>
<dbReference type="EC" id="2.6.1.9" evidence="11"/>
<evidence type="ECO:0000256" key="4">
    <source>
        <dbReference type="ARBA" id="ARBA00011738"/>
    </source>
</evidence>
<dbReference type="InterPro" id="IPR005861">
    <property type="entry name" value="HisP_aminotrans"/>
</dbReference>
<dbReference type="Gene3D" id="3.90.1150.10">
    <property type="entry name" value="Aspartate Aminotransferase, domain 1"/>
    <property type="match status" value="1"/>
</dbReference>
<dbReference type="UniPathway" id="UPA00031">
    <property type="reaction ID" value="UER00012"/>
</dbReference>
<dbReference type="InterPro" id="IPR015424">
    <property type="entry name" value="PyrdxlP-dep_Trfase"/>
</dbReference>